<gene>
    <name evidence="1" type="ORF">CCACVL1_23095</name>
</gene>
<proteinExistence type="predicted"/>
<evidence type="ECO:0000313" key="2">
    <source>
        <dbReference type="Proteomes" id="UP000188268"/>
    </source>
</evidence>
<comment type="caution">
    <text evidence="1">The sequence shown here is derived from an EMBL/GenBank/DDBJ whole genome shotgun (WGS) entry which is preliminary data.</text>
</comment>
<dbReference type="EMBL" id="AWWV01013360">
    <property type="protein sequence ID" value="OMO61989.1"/>
    <property type="molecule type" value="Genomic_DNA"/>
</dbReference>
<dbReference type="Gramene" id="OMO61989">
    <property type="protein sequence ID" value="OMO61989"/>
    <property type="gene ID" value="CCACVL1_23095"/>
</dbReference>
<keyword evidence="2" id="KW-1185">Reference proteome</keyword>
<reference evidence="1 2" key="1">
    <citation type="submission" date="2013-09" db="EMBL/GenBank/DDBJ databases">
        <title>Corchorus capsularis genome sequencing.</title>
        <authorList>
            <person name="Alam M."/>
            <person name="Haque M.S."/>
            <person name="Islam M.S."/>
            <person name="Emdad E.M."/>
            <person name="Islam M.M."/>
            <person name="Ahmed B."/>
            <person name="Halim A."/>
            <person name="Hossen Q.M.M."/>
            <person name="Hossain M.Z."/>
            <person name="Ahmed R."/>
            <person name="Khan M.M."/>
            <person name="Islam R."/>
            <person name="Rashid M.M."/>
            <person name="Khan S.A."/>
            <person name="Rahman M.S."/>
            <person name="Alam M."/>
        </authorList>
    </citation>
    <scope>NUCLEOTIDE SEQUENCE [LARGE SCALE GENOMIC DNA]</scope>
    <source>
        <strain evidence="2">cv. CVL-1</strain>
        <tissue evidence="1">Whole seedling</tissue>
    </source>
</reference>
<name>A0A1R3GV86_COCAP</name>
<accession>A0A1R3GV86</accession>
<dbReference type="AlphaFoldDB" id="A0A1R3GV86"/>
<dbReference type="Proteomes" id="UP000188268">
    <property type="component" value="Unassembled WGS sequence"/>
</dbReference>
<sequence length="24" mass="2707">MEGAWMFLAVEYLNEKIHENPAGG</sequence>
<organism evidence="1 2">
    <name type="scientific">Corchorus capsularis</name>
    <name type="common">Jute</name>
    <dbReference type="NCBI Taxonomy" id="210143"/>
    <lineage>
        <taxon>Eukaryota</taxon>
        <taxon>Viridiplantae</taxon>
        <taxon>Streptophyta</taxon>
        <taxon>Embryophyta</taxon>
        <taxon>Tracheophyta</taxon>
        <taxon>Spermatophyta</taxon>
        <taxon>Magnoliopsida</taxon>
        <taxon>eudicotyledons</taxon>
        <taxon>Gunneridae</taxon>
        <taxon>Pentapetalae</taxon>
        <taxon>rosids</taxon>
        <taxon>malvids</taxon>
        <taxon>Malvales</taxon>
        <taxon>Malvaceae</taxon>
        <taxon>Grewioideae</taxon>
        <taxon>Apeibeae</taxon>
        <taxon>Corchorus</taxon>
    </lineage>
</organism>
<evidence type="ECO:0000313" key="1">
    <source>
        <dbReference type="EMBL" id="OMO61989.1"/>
    </source>
</evidence>
<protein>
    <submittedName>
        <fullName evidence="1">Uncharacterized protein</fullName>
    </submittedName>
</protein>